<gene>
    <name evidence="2" type="ORF">J2Z56_002567</name>
    <name evidence="3" type="ORF">J2Z57_002402</name>
</gene>
<dbReference type="RefSeq" id="WP_057780090.1">
    <property type="nucleotide sequence ID" value="NZ_JAGGJQ010000007.1"/>
</dbReference>
<dbReference type="Proteomes" id="UP001138672">
    <property type="component" value="Unassembled WGS sequence"/>
</dbReference>
<keyword evidence="1" id="KW-0472">Membrane</keyword>
<keyword evidence="1" id="KW-0812">Transmembrane</keyword>
<organism evidence="2 4">
    <name type="scientific">Formosa algae</name>
    <dbReference type="NCBI Taxonomy" id="225843"/>
    <lineage>
        <taxon>Bacteria</taxon>
        <taxon>Pseudomonadati</taxon>
        <taxon>Bacteroidota</taxon>
        <taxon>Flavobacteriia</taxon>
        <taxon>Flavobacteriales</taxon>
        <taxon>Flavobacteriaceae</taxon>
        <taxon>Formosa</taxon>
    </lineage>
</organism>
<dbReference type="EMBL" id="JAGGJQ010000007">
    <property type="protein sequence ID" value="MBP1840637.1"/>
    <property type="molecule type" value="Genomic_DNA"/>
</dbReference>
<evidence type="ECO:0000313" key="4">
    <source>
        <dbReference type="Proteomes" id="UP001138672"/>
    </source>
</evidence>
<protein>
    <submittedName>
        <fullName evidence="2">Uncharacterized protein</fullName>
    </submittedName>
</protein>
<evidence type="ECO:0000256" key="1">
    <source>
        <dbReference type="SAM" id="Phobius"/>
    </source>
</evidence>
<dbReference type="OrthoDB" id="981982at2"/>
<evidence type="ECO:0000313" key="5">
    <source>
        <dbReference type="Proteomes" id="UP001231587"/>
    </source>
</evidence>
<feature type="transmembrane region" description="Helical" evidence="1">
    <location>
        <begin position="40"/>
        <end position="59"/>
    </location>
</feature>
<comment type="caution">
    <text evidence="2">The sequence shown here is derived from an EMBL/GenBank/DDBJ whole genome shotgun (WGS) entry which is preliminary data.</text>
</comment>
<keyword evidence="5" id="KW-1185">Reference proteome</keyword>
<keyword evidence="1" id="KW-1133">Transmembrane helix</keyword>
<proteinExistence type="predicted"/>
<name>A0A9X0YKU9_9FLAO</name>
<evidence type="ECO:0000313" key="2">
    <source>
        <dbReference type="EMBL" id="MBP1840637.1"/>
    </source>
</evidence>
<dbReference type="AlphaFoldDB" id="A0A9X0YKU9"/>
<dbReference type="EMBL" id="JAUSUU010000007">
    <property type="protein sequence ID" value="MDQ0335950.1"/>
    <property type="molecule type" value="Genomic_DNA"/>
</dbReference>
<dbReference type="Proteomes" id="UP001231587">
    <property type="component" value="Unassembled WGS sequence"/>
</dbReference>
<reference evidence="2" key="1">
    <citation type="submission" date="2021-03" db="EMBL/GenBank/DDBJ databases">
        <title>Genomic Encyclopedia of Type Strains, Phase IV (KMG-IV): sequencing the most valuable type-strain genomes for metagenomic binning, comparative biology and taxonomic classification.</title>
        <authorList>
            <person name="Goeker M."/>
        </authorList>
    </citation>
    <scope>NUCLEOTIDE SEQUENCE</scope>
    <source>
        <strain evidence="2">DSM 15523</strain>
        <strain evidence="3 5">DSM 16476</strain>
    </source>
</reference>
<evidence type="ECO:0000313" key="3">
    <source>
        <dbReference type="EMBL" id="MDQ0335950.1"/>
    </source>
</evidence>
<sequence>MTHRFYAKTEKKQNQLVLKIGLGALIVIILSFVLAWYLGVYVIGFLVFWIALSIIAPFFDTPSLKKSGNIIYHSPLFLSEKPKKGVVVIHGGTLFDYIFVLENQMNGSERTKLILQQYLEGLLNFINYCETENVELLKIRGTSYIINENTATRIGFKIEKTDAVQKLILAFNYFNLLVSASVAKNKLTFPNLNETKTFEATLNALSARKAYISNLNDKLKQGITEKI</sequence>
<accession>A0A9X0YKU9</accession>
<feature type="transmembrane region" description="Helical" evidence="1">
    <location>
        <begin position="16"/>
        <end position="34"/>
    </location>
</feature>